<dbReference type="InterPro" id="IPR016177">
    <property type="entry name" value="DNA-bd_dom_sf"/>
</dbReference>
<organism evidence="9">
    <name type="scientific">Nothapodytes nimmoniana</name>
    <name type="common">Nothapodytes foetida</name>
    <dbReference type="NCBI Taxonomy" id="159386"/>
    <lineage>
        <taxon>Eukaryota</taxon>
        <taxon>Viridiplantae</taxon>
        <taxon>Streptophyta</taxon>
        <taxon>Embryophyta</taxon>
        <taxon>Tracheophyta</taxon>
        <taxon>Spermatophyta</taxon>
        <taxon>Magnoliopsida</taxon>
        <taxon>eudicotyledons</taxon>
        <taxon>Gunneridae</taxon>
        <taxon>Pentapetalae</taxon>
        <taxon>asterids</taxon>
        <taxon>lamiids</taxon>
        <taxon>Icacinales</taxon>
        <taxon>Icacinaceae</taxon>
        <taxon>Nothapodytes</taxon>
    </lineage>
</organism>
<evidence type="ECO:0000256" key="4">
    <source>
        <dbReference type="ARBA" id="ARBA00023125"/>
    </source>
</evidence>
<keyword evidence="6" id="KW-0539">Nucleus</keyword>
<evidence type="ECO:0000313" key="9">
    <source>
        <dbReference type="EMBL" id="WAK86016.1"/>
    </source>
</evidence>
<dbReference type="SMART" id="SM00380">
    <property type="entry name" value="AP2"/>
    <property type="match status" value="1"/>
</dbReference>
<feature type="compositionally biased region" description="Basic and acidic residues" evidence="7">
    <location>
        <begin position="229"/>
        <end position="244"/>
    </location>
</feature>
<dbReference type="SUPFAM" id="SSF54171">
    <property type="entry name" value="DNA-binding domain"/>
    <property type="match status" value="1"/>
</dbReference>
<dbReference type="Pfam" id="PF00847">
    <property type="entry name" value="AP2"/>
    <property type="match status" value="1"/>
</dbReference>
<evidence type="ECO:0000259" key="8">
    <source>
        <dbReference type="PROSITE" id="PS51032"/>
    </source>
</evidence>
<feature type="region of interest" description="Disordered" evidence="7">
    <location>
        <begin position="24"/>
        <end position="45"/>
    </location>
</feature>
<evidence type="ECO:0000256" key="6">
    <source>
        <dbReference type="ARBA" id="ARBA00023242"/>
    </source>
</evidence>
<keyword evidence="5" id="KW-0804">Transcription</keyword>
<dbReference type="PANTHER" id="PTHR31194:SF202">
    <property type="entry name" value="ETHYLENE-RESPONSIVE TRANSCRIPTION FACTOR ERF070"/>
    <property type="match status" value="1"/>
</dbReference>
<dbReference type="AlphaFoldDB" id="A0A9E8Z0B8"/>
<keyword evidence="2" id="KW-0611">Plant defense</keyword>
<reference evidence="9" key="1">
    <citation type="submission" date="2022-08" db="EMBL/GenBank/DDBJ databases">
        <title>Phylogenomics of transcriptionally active AP2/ERF and bHLH transcription factors and their promoter regions regulating camptothecin biosynthesis in Nothapodytes nimmoniana.</title>
        <authorList>
            <person name="Godbole R.C."/>
            <person name="Pable A.A."/>
            <person name="Singh S."/>
            <person name="Barvkar V.T."/>
        </authorList>
    </citation>
    <scope>NUCLEOTIDE SEQUENCE</scope>
</reference>
<dbReference type="InterPro" id="IPR036955">
    <property type="entry name" value="AP2/ERF_dom_sf"/>
</dbReference>
<dbReference type="InterPro" id="IPR001471">
    <property type="entry name" value="AP2/ERF_dom"/>
</dbReference>
<protein>
    <submittedName>
        <fullName evidence="9">Transcription factor ERF55</fullName>
    </submittedName>
</protein>
<dbReference type="PROSITE" id="PS51032">
    <property type="entry name" value="AP2_ERF"/>
    <property type="match status" value="1"/>
</dbReference>
<dbReference type="FunFam" id="3.30.730.10:FF:000001">
    <property type="entry name" value="Ethylene-responsive transcription factor 2"/>
    <property type="match status" value="1"/>
</dbReference>
<dbReference type="GO" id="GO:0006952">
    <property type="term" value="P:defense response"/>
    <property type="evidence" value="ECO:0007669"/>
    <property type="project" value="UniProtKB-KW"/>
</dbReference>
<dbReference type="PANTHER" id="PTHR31194">
    <property type="entry name" value="SHN SHINE , DNA BINDING / TRANSCRIPTION FACTOR"/>
    <property type="match status" value="1"/>
</dbReference>
<evidence type="ECO:0000256" key="5">
    <source>
        <dbReference type="ARBA" id="ARBA00023163"/>
    </source>
</evidence>
<dbReference type="GO" id="GO:0003677">
    <property type="term" value="F:DNA binding"/>
    <property type="evidence" value="ECO:0007669"/>
    <property type="project" value="UniProtKB-KW"/>
</dbReference>
<dbReference type="EMBL" id="OP311488">
    <property type="protein sequence ID" value="WAK86016.1"/>
    <property type="molecule type" value="mRNA"/>
</dbReference>
<dbReference type="GO" id="GO:0005634">
    <property type="term" value="C:nucleus"/>
    <property type="evidence" value="ECO:0007669"/>
    <property type="project" value="UniProtKB-SubCell"/>
</dbReference>
<proteinExistence type="evidence at transcript level"/>
<dbReference type="GO" id="GO:0003700">
    <property type="term" value="F:DNA-binding transcription factor activity"/>
    <property type="evidence" value="ECO:0007669"/>
    <property type="project" value="InterPro"/>
</dbReference>
<evidence type="ECO:0000256" key="2">
    <source>
        <dbReference type="ARBA" id="ARBA00022821"/>
    </source>
</evidence>
<dbReference type="CDD" id="cd00018">
    <property type="entry name" value="AP2"/>
    <property type="match status" value="1"/>
</dbReference>
<comment type="subcellular location">
    <subcellularLocation>
        <location evidence="1">Nucleus</location>
    </subcellularLocation>
</comment>
<dbReference type="PRINTS" id="PR00367">
    <property type="entry name" value="ETHRSPELEMNT"/>
</dbReference>
<feature type="compositionally biased region" description="Basic residues" evidence="7">
    <location>
        <begin position="28"/>
        <end position="38"/>
    </location>
</feature>
<dbReference type="Gene3D" id="3.30.730.10">
    <property type="entry name" value="AP2/ERF domain"/>
    <property type="match status" value="1"/>
</dbReference>
<name>A0A9E8Z0B8_NOTNI</name>
<accession>A0A9E8Z0B8</accession>
<sequence length="353" mass="39868">MDHSMQCPVKYTEHRNFTQMLTKPSSLKPKKFPYTRRSSRSEPIIPRTVRVSVTDADATDSSSEDEDQLFCRRRVKKYFNEIKIETTTTTIALASSNSNKQRASEALSSQQKQMKAVPSTGKVRKFRGVRQRPWGKWAAEIRDPARRVRLWLGTYDTAEEAARVYDNAAIKIRGPDALTNFTNPPKEENPEINPASVSGYESGDESQNLSSPTSVLRFRAGQSSEEGEQQNRSEPVKEEAKEALECQTDLPNYSSESLPMDMDTSFLDSFFNFQSPEPVLPFEDQPIFDTDFLSEDFGTIFDEIPAFANDLICDDFEMFTNSVNDLGSPSTLNVDDYFQDVGDFPTSDALMAL</sequence>
<evidence type="ECO:0000256" key="7">
    <source>
        <dbReference type="SAM" id="MobiDB-lite"/>
    </source>
</evidence>
<evidence type="ECO:0000256" key="3">
    <source>
        <dbReference type="ARBA" id="ARBA00023015"/>
    </source>
</evidence>
<keyword evidence="4" id="KW-0238">DNA-binding</keyword>
<keyword evidence="3" id="KW-0805">Transcription regulation</keyword>
<feature type="compositionally biased region" description="Polar residues" evidence="7">
    <location>
        <begin position="205"/>
        <end position="214"/>
    </location>
</feature>
<evidence type="ECO:0000256" key="1">
    <source>
        <dbReference type="ARBA" id="ARBA00004123"/>
    </source>
</evidence>
<dbReference type="InterPro" id="IPR050913">
    <property type="entry name" value="AP2/ERF_ERF"/>
</dbReference>
<feature type="domain" description="AP2/ERF" evidence="8">
    <location>
        <begin position="125"/>
        <end position="182"/>
    </location>
</feature>
<feature type="region of interest" description="Disordered" evidence="7">
    <location>
        <begin position="176"/>
        <end position="256"/>
    </location>
</feature>